<evidence type="ECO:0000256" key="5">
    <source>
        <dbReference type="ARBA" id="ARBA00022833"/>
    </source>
</evidence>
<evidence type="ECO:0000256" key="11">
    <source>
        <dbReference type="RuleBase" id="RU361213"/>
    </source>
</evidence>
<dbReference type="STRING" id="544712.C6HJ11"/>
<evidence type="ECO:0000256" key="9">
    <source>
        <dbReference type="PIRSR" id="PIRSR628651-51"/>
    </source>
</evidence>
<dbReference type="VEuPathDB" id="FungiDB:HCDG_06045"/>
<feature type="binding site" evidence="9">
    <location>
        <position position="725"/>
    </location>
    <ligand>
        <name>Zn(2+)</name>
        <dbReference type="ChEBI" id="CHEBI:29105"/>
        <label>2</label>
    </ligand>
</feature>
<feature type="compositionally biased region" description="Polar residues" evidence="12">
    <location>
        <begin position="493"/>
        <end position="520"/>
    </location>
</feature>
<feature type="binding site" evidence="9">
    <location>
        <position position="707"/>
    </location>
    <ligand>
        <name>Zn(2+)</name>
        <dbReference type="ChEBI" id="CHEBI:29105"/>
        <label>1</label>
    </ligand>
</feature>
<evidence type="ECO:0000313" key="14">
    <source>
        <dbReference type="EMBL" id="EER39823.1"/>
    </source>
</evidence>
<dbReference type="PROSITE" id="PS50016">
    <property type="entry name" value="ZF_PHD_2"/>
    <property type="match status" value="1"/>
</dbReference>
<organism evidence="14 15">
    <name type="scientific">Ajellomyces capsulatus (strain H143)</name>
    <name type="common">Darling's disease fungus</name>
    <name type="synonym">Histoplasma capsulatum</name>
    <dbReference type="NCBI Taxonomy" id="544712"/>
    <lineage>
        <taxon>Eukaryota</taxon>
        <taxon>Fungi</taxon>
        <taxon>Dikarya</taxon>
        <taxon>Ascomycota</taxon>
        <taxon>Pezizomycotina</taxon>
        <taxon>Eurotiomycetes</taxon>
        <taxon>Eurotiomycetidae</taxon>
        <taxon>Onygenales</taxon>
        <taxon>Ajellomycetaceae</taxon>
        <taxon>Histoplasma</taxon>
    </lineage>
</organism>
<dbReference type="HOGENOM" id="CLU_006204_0_1_1"/>
<accession>C6HJ11</accession>
<feature type="binding site" evidence="9">
    <location>
        <position position="701"/>
    </location>
    <ligand>
        <name>Zn(2+)</name>
        <dbReference type="ChEBI" id="CHEBI:29105"/>
        <label>2</label>
    </ligand>
</feature>
<feature type="site" description="Histone H3K4me3 binding" evidence="8">
    <location>
        <position position="697"/>
    </location>
</feature>
<name>C6HJ11_AJECH</name>
<evidence type="ECO:0000256" key="12">
    <source>
        <dbReference type="SAM" id="MobiDB-lite"/>
    </source>
</evidence>
<protein>
    <recommendedName>
        <fullName evidence="11">Chromatin modification-related protein</fullName>
    </recommendedName>
</protein>
<dbReference type="InterPro" id="IPR011011">
    <property type="entry name" value="Znf_FYVE_PHD"/>
</dbReference>
<evidence type="ECO:0000256" key="3">
    <source>
        <dbReference type="ARBA" id="ARBA00022723"/>
    </source>
</evidence>
<feature type="binding site" evidence="9">
    <location>
        <position position="710"/>
    </location>
    <ligand>
        <name>Zn(2+)</name>
        <dbReference type="ChEBI" id="CHEBI:29105"/>
        <label>1</label>
    </ligand>
</feature>
<feature type="compositionally biased region" description="Low complexity" evidence="12">
    <location>
        <begin position="647"/>
        <end position="661"/>
    </location>
</feature>
<feature type="region of interest" description="Disordered" evidence="12">
    <location>
        <begin position="492"/>
        <end position="678"/>
    </location>
</feature>
<comment type="subcellular location">
    <subcellularLocation>
        <location evidence="1 11">Nucleus</location>
    </subcellularLocation>
</comment>
<evidence type="ECO:0000256" key="1">
    <source>
        <dbReference type="ARBA" id="ARBA00004123"/>
    </source>
</evidence>
<dbReference type="InterPro" id="IPR028651">
    <property type="entry name" value="ING_fam"/>
</dbReference>
<keyword evidence="6 11" id="KW-0156">Chromatin regulator</keyword>
<dbReference type="Gene3D" id="6.10.140.1740">
    <property type="match status" value="1"/>
</dbReference>
<feature type="compositionally biased region" description="Basic and acidic residues" evidence="12">
    <location>
        <begin position="256"/>
        <end position="269"/>
    </location>
</feature>
<evidence type="ECO:0000256" key="7">
    <source>
        <dbReference type="ARBA" id="ARBA00023242"/>
    </source>
</evidence>
<dbReference type="GO" id="GO:0070210">
    <property type="term" value="C:Rpd3L-Expanded complex"/>
    <property type="evidence" value="ECO:0007669"/>
    <property type="project" value="TreeGrafter"/>
</dbReference>
<dbReference type="GO" id="GO:0006355">
    <property type="term" value="P:regulation of DNA-templated transcription"/>
    <property type="evidence" value="ECO:0007669"/>
    <property type="project" value="TreeGrafter"/>
</dbReference>
<dbReference type="InterPro" id="IPR024610">
    <property type="entry name" value="ING_N_histone-binding"/>
</dbReference>
<feature type="binding site" evidence="9">
    <location>
        <position position="685"/>
    </location>
    <ligand>
        <name>Zn(2+)</name>
        <dbReference type="ChEBI" id="CHEBI:29105"/>
        <label>1</label>
    </ligand>
</feature>
<dbReference type="EMBL" id="GG692428">
    <property type="protein sequence ID" value="EER39823.1"/>
    <property type="molecule type" value="Genomic_DNA"/>
</dbReference>
<feature type="compositionally biased region" description="Low complexity" evidence="12">
    <location>
        <begin position="624"/>
        <end position="639"/>
    </location>
</feature>
<dbReference type="GO" id="GO:0006325">
    <property type="term" value="P:chromatin organization"/>
    <property type="evidence" value="ECO:0007669"/>
    <property type="project" value="UniProtKB-KW"/>
</dbReference>
<feature type="region of interest" description="Disordered" evidence="12">
    <location>
        <begin position="1"/>
        <end position="55"/>
    </location>
</feature>
<proteinExistence type="inferred from homology"/>
<dbReference type="PROSITE" id="PS01359">
    <property type="entry name" value="ZF_PHD_1"/>
    <property type="match status" value="1"/>
</dbReference>
<feature type="domain" description="PHD-type" evidence="13">
    <location>
        <begin position="680"/>
        <end position="731"/>
    </location>
</feature>
<evidence type="ECO:0000256" key="4">
    <source>
        <dbReference type="ARBA" id="ARBA00022771"/>
    </source>
</evidence>
<sequence>MATALAPGAAHAANSTTSTGLGPSTTSHSNSIRRPARQTRTNPSRTSKTASRTTFASLGLHGSSGVYGLGSSVGLGGAGAGAGGAGGSARRESAARNIPHGLYPAITHFTDAITALPKEFRRHASLLKEVDGKAWALEEALSKQLDAATASTPYAKLMQGGIPTKEPINYDSPEALARRKIFFDLRSTLSDLMITTDEKSHVLWNANNELEKQIRRIDATFPYVEGEISEEARLGSLTHWAYSNKTVAKTTGNTSERPRRETAATRDHNLAAALEGEARREGVSRKHRRTYGDVDAEDGRIPSRKGTGGKGKSSETLSNIPIGAGGAAASSAAPAKRRRVEKPQPIASAAGSAMERSASTTTNAGTGRGAVKEVSSATDGVKKRVRAPNANPTGRKRTNTTASATGSPALLPSSAILPLNALTKAASPAPNIIPVTPSSRSQLASTQVTNGRQRPSSSASNRAPNSSTLPGPTPACITRLDVPNLVVPIAEKPTSSDLKPSTLSRDTAITRIEPTSSTLAEVNKDEKASPSISTTPRPAELVPKQEDTAPASYNNINNSNANNATKAEAGSSSEPQPKGRSSKNSTPVLSALPDLSQQHSQPQRTTRPRGGTVTAADGGGPGGPSTSSGTGAGSSAGTTKRSHKKGAGLAPAAQQLVAATATEDEDSSRQGDDEEEEGEPRYCYCNQVSFGEMVACDNETCPREWFHLSCVGLSRAPLKSSKWYCNECKDNLKKGKLGNGK</sequence>
<dbReference type="GO" id="GO:0008270">
    <property type="term" value="F:zinc ion binding"/>
    <property type="evidence" value="ECO:0007669"/>
    <property type="project" value="UniProtKB-KW"/>
</dbReference>
<dbReference type="InterPro" id="IPR019786">
    <property type="entry name" value="Zinc_finger_PHD-type_CS"/>
</dbReference>
<dbReference type="CDD" id="cd15505">
    <property type="entry name" value="PHD_ING"/>
    <property type="match status" value="1"/>
</dbReference>
<dbReference type="GO" id="GO:0033698">
    <property type="term" value="C:Rpd3L complex"/>
    <property type="evidence" value="ECO:0007669"/>
    <property type="project" value="TreeGrafter"/>
</dbReference>
<dbReference type="AlphaFoldDB" id="C6HJ11"/>
<reference evidence="15" key="1">
    <citation type="submission" date="2009-05" db="EMBL/GenBank/DDBJ databases">
        <title>The genome sequence of Ajellomyces capsulatus strain H143.</title>
        <authorList>
            <person name="Champion M."/>
            <person name="Cuomo C.A."/>
            <person name="Ma L.-J."/>
            <person name="Henn M.R."/>
            <person name="Sil A."/>
            <person name="Goldman B."/>
            <person name="Young S.K."/>
            <person name="Kodira C.D."/>
            <person name="Zeng Q."/>
            <person name="Koehrsen M."/>
            <person name="Alvarado L."/>
            <person name="Berlin A.M."/>
            <person name="Borenstein D."/>
            <person name="Chen Z."/>
            <person name="Engels R."/>
            <person name="Freedman E."/>
            <person name="Gellesch M."/>
            <person name="Goldberg J."/>
            <person name="Griggs A."/>
            <person name="Gujja S."/>
            <person name="Heiman D.I."/>
            <person name="Hepburn T.A."/>
            <person name="Howarth C."/>
            <person name="Jen D."/>
            <person name="Larson L."/>
            <person name="Lewis B."/>
            <person name="Mehta T."/>
            <person name="Park D."/>
            <person name="Pearson M."/>
            <person name="Roberts A."/>
            <person name="Saif S."/>
            <person name="Shea T.D."/>
            <person name="Shenoy N."/>
            <person name="Sisk P."/>
            <person name="Stolte C."/>
            <person name="Sykes S."/>
            <person name="Walk T."/>
            <person name="White J."/>
            <person name="Yandava C."/>
            <person name="Klein B."/>
            <person name="McEwen J.G."/>
            <person name="Puccia R."/>
            <person name="Goldman G.H."/>
            <person name="Felipe M.S."/>
            <person name="Nino-Vega G."/>
            <person name="San-Blas G."/>
            <person name="Taylor J.W."/>
            <person name="Mendoza L."/>
            <person name="Galagan J.E."/>
            <person name="Nusbaum C."/>
            <person name="Birren B.W."/>
        </authorList>
    </citation>
    <scope>NUCLEOTIDE SEQUENCE [LARGE SCALE GENOMIC DNA]</scope>
    <source>
        <strain evidence="15">H143</strain>
    </source>
</reference>
<dbReference type="InterPro" id="IPR013083">
    <property type="entry name" value="Znf_RING/FYVE/PHD"/>
</dbReference>
<evidence type="ECO:0000256" key="10">
    <source>
        <dbReference type="PROSITE-ProRule" id="PRU00146"/>
    </source>
</evidence>
<comment type="domain">
    <text evidence="11">The PHD-type zinc finger mediates the binding to H3K4me3.</text>
</comment>
<keyword evidence="3 9" id="KW-0479">Metal-binding</keyword>
<feature type="region of interest" description="Disordered" evidence="12">
    <location>
        <begin position="429"/>
        <end position="475"/>
    </location>
</feature>
<dbReference type="Gene3D" id="3.30.40.10">
    <property type="entry name" value="Zinc/RING finger domain, C3HC4 (zinc finger)"/>
    <property type="match status" value="1"/>
</dbReference>
<dbReference type="SUPFAM" id="SSF57903">
    <property type="entry name" value="FYVE/PHD zinc finger"/>
    <property type="match status" value="1"/>
</dbReference>
<dbReference type="PANTHER" id="PTHR10333">
    <property type="entry name" value="INHIBITOR OF GROWTH PROTEIN"/>
    <property type="match status" value="1"/>
</dbReference>
<feature type="binding site" evidence="9">
    <location>
        <position position="728"/>
    </location>
    <ligand>
        <name>Zn(2+)</name>
        <dbReference type="ChEBI" id="CHEBI:29105"/>
        <label>2</label>
    </ligand>
</feature>
<comment type="similarity">
    <text evidence="2 11">Belongs to the ING family.</text>
</comment>
<dbReference type="OrthoDB" id="4173905at2759"/>
<feature type="compositionally biased region" description="Low complexity" evidence="12">
    <location>
        <begin position="454"/>
        <end position="467"/>
    </location>
</feature>
<comment type="function">
    <text evidence="11">Component of an histone acetyltransferase complex.</text>
</comment>
<feature type="compositionally biased region" description="Acidic residues" evidence="12">
    <location>
        <begin position="662"/>
        <end position="678"/>
    </location>
</feature>
<dbReference type="SMART" id="SM00249">
    <property type="entry name" value="PHD"/>
    <property type="match status" value="1"/>
</dbReference>
<keyword evidence="5 9" id="KW-0862">Zinc</keyword>
<dbReference type="Pfam" id="PF12998">
    <property type="entry name" value="ING"/>
    <property type="match status" value="1"/>
</dbReference>
<dbReference type="InterPro" id="IPR001965">
    <property type="entry name" value="Znf_PHD"/>
</dbReference>
<feature type="compositionally biased region" description="Polar residues" evidence="12">
    <location>
        <begin position="436"/>
        <end position="453"/>
    </location>
</feature>
<dbReference type="InterPro" id="IPR019787">
    <property type="entry name" value="Znf_PHD-finger"/>
</dbReference>
<evidence type="ECO:0000256" key="6">
    <source>
        <dbReference type="ARBA" id="ARBA00022853"/>
    </source>
</evidence>
<evidence type="ECO:0000259" key="13">
    <source>
        <dbReference type="PROSITE" id="PS50016"/>
    </source>
</evidence>
<feature type="site" description="Histone H3K4me3 binding" evidence="8">
    <location>
        <position position="693"/>
    </location>
</feature>
<dbReference type="FunFam" id="3.30.40.10:FF:000177">
    <property type="entry name" value="PHD finger protein ING"/>
    <property type="match status" value="1"/>
</dbReference>
<feature type="region of interest" description="Disordered" evidence="12">
    <location>
        <begin position="248"/>
        <end position="410"/>
    </location>
</feature>
<feature type="binding site" evidence="9">
    <location>
        <position position="683"/>
    </location>
    <ligand>
        <name>Zn(2+)</name>
        <dbReference type="ChEBI" id="CHEBI:29105"/>
        <label>1</label>
    </ligand>
</feature>
<comment type="subunit">
    <text evidence="11">Component of an histone acetyltransferase complex. Interacts with H3K4me3 and to a lesser extent with H3K4me2.</text>
</comment>
<evidence type="ECO:0000256" key="2">
    <source>
        <dbReference type="ARBA" id="ARBA00010210"/>
    </source>
</evidence>
<feature type="compositionally biased region" description="Low complexity" evidence="12">
    <location>
        <begin position="1"/>
        <end position="29"/>
    </location>
</feature>
<keyword evidence="7 11" id="KW-0539">Nucleus</keyword>
<dbReference type="Proteomes" id="UP000002624">
    <property type="component" value="Unassembled WGS sequence"/>
</dbReference>
<evidence type="ECO:0000313" key="15">
    <source>
        <dbReference type="Proteomes" id="UP000002624"/>
    </source>
</evidence>
<feature type="compositionally biased region" description="Polar residues" evidence="12">
    <location>
        <begin position="595"/>
        <end position="605"/>
    </location>
</feature>
<feature type="compositionally biased region" description="Polar residues" evidence="12">
    <location>
        <begin position="38"/>
        <end position="55"/>
    </location>
</feature>
<feature type="binding site" evidence="9">
    <location>
        <position position="696"/>
    </location>
    <ligand>
        <name>Zn(2+)</name>
        <dbReference type="ChEBI" id="CHEBI:29105"/>
        <label>2</label>
    </ligand>
</feature>
<feature type="site" description="Histone H3K4me3 binding" evidence="8">
    <location>
        <position position="705"/>
    </location>
</feature>
<feature type="site" description="Histone H3K4me3 binding" evidence="8">
    <location>
        <position position="682"/>
    </location>
</feature>
<keyword evidence="4 10" id="KW-0863">Zinc-finger</keyword>
<dbReference type="PANTHER" id="PTHR10333:SF42">
    <property type="entry name" value="INHIBITOR OF GROWTH PROTEIN 5"/>
    <property type="match status" value="1"/>
</dbReference>
<dbReference type="OMA" id="WAYSNRN"/>
<evidence type="ECO:0000256" key="8">
    <source>
        <dbReference type="PIRSR" id="PIRSR628651-50"/>
    </source>
</evidence>
<gene>
    <name evidence="14" type="ORF">HCDG_06045</name>
</gene>
<feature type="compositionally biased region" description="Low complexity" evidence="12">
    <location>
        <begin position="549"/>
        <end position="569"/>
    </location>
</feature>
<dbReference type="SMART" id="SM01408">
    <property type="entry name" value="ING"/>
    <property type="match status" value="1"/>
</dbReference>